<sequence>MTHSTANTTGAKTPQRQRTRTLERVMLALAIISFVGLNGSAIGFCIQHGPDAKLFFTSWFANWPSSQLFGDIGVVLVAFWAWAIGDHRRTRTPYWWLLFPVSILVGIGCGIPLYLWLRERQLRLDDDAAPSG</sequence>
<dbReference type="KEGG" id="mste:MSTE_02044"/>
<keyword evidence="1" id="KW-0812">Transmembrane</keyword>
<dbReference type="InterPro" id="IPR021362">
    <property type="entry name" value="DUF2834"/>
</dbReference>
<feature type="transmembrane region" description="Helical" evidence="1">
    <location>
        <begin position="66"/>
        <end position="83"/>
    </location>
</feature>
<dbReference type="EMBL" id="AP018165">
    <property type="protein sequence ID" value="BAX97359.1"/>
    <property type="molecule type" value="Genomic_DNA"/>
</dbReference>
<dbReference type="Proteomes" id="UP000217954">
    <property type="component" value="Chromosome"/>
</dbReference>
<dbReference type="AlphaFoldDB" id="A0A1Z4EWN5"/>
<keyword evidence="3" id="KW-1185">Reference proteome</keyword>
<evidence type="ECO:0000313" key="3">
    <source>
        <dbReference type="Proteomes" id="UP000217954"/>
    </source>
</evidence>
<evidence type="ECO:0000313" key="2">
    <source>
        <dbReference type="EMBL" id="BAX97359.1"/>
    </source>
</evidence>
<dbReference type="RefSeq" id="WP_096500885.1">
    <property type="nucleotide sequence ID" value="NZ_AP018165.1"/>
</dbReference>
<accession>A0A1Z4EWN5</accession>
<evidence type="ECO:0008006" key="4">
    <source>
        <dbReference type="Google" id="ProtNLM"/>
    </source>
</evidence>
<keyword evidence="1" id="KW-1133">Transmembrane helix</keyword>
<keyword evidence="1" id="KW-0472">Membrane</keyword>
<dbReference type="Pfam" id="PF11196">
    <property type="entry name" value="DUF2834"/>
    <property type="match status" value="1"/>
</dbReference>
<name>A0A1Z4EWN5_9MYCO</name>
<gene>
    <name evidence="2" type="ORF">MSTE_02044</name>
</gene>
<protein>
    <recommendedName>
        <fullName evidence="4">DUF2834 domain-containing protein</fullName>
    </recommendedName>
</protein>
<feature type="transmembrane region" description="Helical" evidence="1">
    <location>
        <begin position="95"/>
        <end position="117"/>
    </location>
</feature>
<dbReference type="OrthoDB" id="2619901at2"/>
<reference evidence="3" key="1">
    <citation type="journal article" date="2017" name="Genome Announc.">
        <title>Complete Genome Sequence of Mycobacterium stephanolepidis.</title>
        <authorList>
            <person name="Fukano H."/>
            <person name="Yoshida M."/>
            <person name="Katayama Y."/>
            <person name="Omatsu T."/>
            <person name="Mizutani T."/>
            <person name="Kurata O."/>
            <person name="Wada S."/>
            <person name="Hoshino Y."/>
        </authorList>
    </citation>
    <scope>NUCLEOTIDE SEQUENCE [LARGE SCALE GENOMIC DNA]</scope>
    <source>
        <strain evidence="3">NJB0901</strain>
    </source>
</reference>
<reference evidence="2 3" key="2">
    <citation type="journal article" date="2017" name="Int. J. Syst. Evol. Microbiol.">
        <title>Mycobacterium stephanolepidis sp. nov., a rapidly growing species related to Mycobacterium chelonae, isolated from marine teleost fish, Stephanolepis cirrhifer.</title>
        <authorList>
            <person name="Fukano H."/>
            <person name="Wada S."/>
            <person name="Kurata O."/>
            <person name="Katayama K."/>
            <person name="Fujiwara N."/>
            <person name="Hoshino Y."/>
        </authorList>
    </citation>
    <scope>NUCLEOTIDE SEQUENCE [LARGE SCALE GENOMIC DNA]</scope>
    <source>
        <strain evidence="2 3">NJB0901</strain>
    </source>
</reference>
<proteinExistence type="predicted"/>
<evidence type="ECO:0000256" key="1">
    <source>
        <dbReference type="SAM" id="Phobius"/>
    </source>
</evidence>
<feature type="transmembrane region" description="Helical" evidence="1">
    <location>
        <begin position="25"/>
        <end position="46"/>
    </location>
</feature>
<organism evidence="2 3">
    <name type="scientific">[Mycobacterium] stephanolepidis</name>
    <dbReference type="NCBI Taxonomy" id="1520670"/>
    <lineage>
        <taxon>Bacteria</taxon>
        <taxon>Bacillati</taxon>
        <taxon>Actinomycetota</taxon>
        <taxon>Actinomycetes</taxon>
        <taxon>Mycobacteriales</taxon>
        <taxon>Mycobacteriaceae</taxon>
        <taxon>Mycobacteroides</taxon>
    </lineage>
</organism>